<dbReference type="Pfam" id="PF03564">
    <property type="entry name" value="DUF1759"/>
    <property type="match status" value="1"/>
</dbReference>
<dbReference type="EMBL" id="CMVM020000941">
    <property type="status" value="NOT_ANNOTATED_CDS"/>
    <property type="molecule type" value="Genomic_DNA"/>
</dbReference>
<sequence length="196" mass="22611">MSSSTVASIQPAKTRVQLCVKPLKEAYDTWLSYIQTITTTKKRDEEEKIFESVLEGEQGLFRILHEGQEAIITLTRHKNESEQKLEKLLKGVKKEQKEITFPPNQTVQRPQLPLPTFNGDPRQWRQFWSSFDAAVHSQAIPDIQKLNYLYSSLRGKALQAVSGYEIAPENYSIIRRLLKNKYGDPSIISSRLYKEL</sequence>
<protein>
    <recommendedName>
        <fullName evidence="3">Gag protein</fullName>
    </recommendedName>
</protein>
<dbReference type="InterPro" id="IPR005312">
    <property type="entry name" value="DUF1759"/>
</dbReference>
<evidence type="ECO:0000313" key="1">
    <source>
        <dbReference type="EnsemblMetazoa" id="OVOC12917.1"/>
    </source>
</evidence>
<reference evidence="2" key="1">
    <citation type="submission" date="2013-10" db="EMBL/GenBank/DDBJ databases">
        <title>Genome sequencing of Onchocerca volvulus.</title>
        <authorList>
            <person name="Cotton J."/>
            <person name="Tsai J."/>
            <person name="Stanley E."/>
            <person name="Tracey A."/>
            <person name="Holroyd N."/>
            <person name="Lustigman S."/>
            <person name="Berriman M."/>
        </authorList>
    </citation>
    <scope>NUCLEOTIDE SEQUENCE</scope>
</reference>
<evidence type="ECO:0000313" key="2">
    <source>
        <dbReference type="Proteomes" id="UP000024404"/>
    </source>
</evidence>
<name>A0A8R1TN37_ONCVO</name>
<accession>A0A8R1TN37</accession>
<dbReference type="Proteomes" id="UP000024404">
    <property type="component" value="Unassembled WGS sequence"/>
</dbReference>
<reference evidence="1" key="2">
    <citation type="submission" date="2022-06" db="UniProtKB">
        <authorList>
            <consortium name="EnsemblMetazoa"/>
        </authorList>
    </citation>
    <scope>IDENTIFICATION</scope>
</reference>
<dbReference type="PANTHER" id="PTHR22954:SF3">
    <property type="entry name" value="PROTEIN CBG08539"/>
    <property type="match status" value="1"/>
</dbReference>
<dbReference type="PANTHER" id="PTHR22954">
    <property type="entry name" value="RETROVIRAL PROTEASE-RELATED"/>
    <property type="match status" value="1"/>
</dbReference>
<dbReference type="EnsemblMetazoa" id="OVOC12917.1">
    <property type="protein sequence ID" value="OVOC12917.1"/>
    <property type="gene ID" value="WBGene00249726"/>
</dbReference>
<dbReference type="AlphaFoldDB" id="A0A8R1TN37"/>
<evidence type="ECO:0008006" key="3">
    <source>
        <dbReference type="Google" id="ProtNLM"/>
    </source>
</evidence>
<organism evidence="1 2">
    <name type="scientific">Onchocerca volvulus</name>
    <dbReference type="NCBI Taxonomy" id="6282"/>
    <lineage>
        <taxon>Eukaryota</taxon>
        <taxon>Metazoa</taxon>
        <taxon>Ecdysozoa</taxon>
        <taxon>Nematoda</taxon>
        <taxon>Chromadorea</taxon>
        <taxon>Rhabditida</taxon>
        <taxon>Spirurina</taxon>
        <taxon>Spiruromorpha</taxon>
        <taxon>Filarioidea</taxon>
        <taxon>Onchocercidae</taxon>
        <taxon>Onchocerca</taxon>
    </lineage>
</organism>
<keyword evidence="2" id="KW-1185">Reference proteome</keyword>
<proteinExistence type="predicted"/>